<evidence type="ECO:0000313" key="2">
    <source>
        <dbReference type="EMBL" id="OAT73682.1"/>
    </source>
</evidence>
<name>A0A1B7KUE1_PARTM</name>
<protein>
    <submittedName>
        <fullName evidence="2">Thiol reductase thioredoxin</fullName>
    </submittedName>
</protein>
<proteinExistence type="predicted"/>
<dbReference type="AlphaFoldDB" id="A0A1B7KUE1"/>
<accession>A0A1B7KUE1</accession>
<feature type="domain" description="Thioredoxin" evidence="1">
    <location>
        <begin position="18"/>
        <end position="97"/>
    </location>
</feature>
<dbReference type="Gene3D" id="3.40.30.10">
    <property type="entry name" value="Glutaredoxin"/>
    <property type="match status" value="1"/>
</dbReference>
<gene>
    <name evidence="2" type="ORF">A7K69_18605</name>
</gene>
<dbReference type="InterPro" id="IPR013766">
    <property type="entry name" value="Thioredoxin_domain"/>
</dbReference>
<dbReference type="Pfam" id="PF00085">
    <property type="entry name" value="Thioredoxin"/>
    <property type="match status" value="1"/>
</dbReference>
<dbReference type="Proteomes" id="UP000078290">
    <property type="component" value="Unassembled WGS sequence"/>
</dbReference>
<dbReference type="CDD" id="cd02947">
    <property type="entry name" value="TRX_family"/>
    <property type="match status" value="1"/>
</dbReference>
<dbReference type="SUPFAM" id="SSF52833">
    <property type="entry name" value="Thioredoxin-like"/>
    <property type="match status" value="1"/>
</dbReference>
<comment type="caution">
    <text evidence="2">The sequence shown here is derived from an EMBL/GenBank/DDBJ whole genome shotgun (WGS) entry which is preliminary data.</text>
</comment>
<organism evidence="2 3">
    <name type="scientific">Parageobacillus thermoglucosidasius</name>
    <name type="common">Geobacillus thermoglucosidasius</name>
    <dbReference type="NCBI Taxonomy" id="1426"/>
    <lineage>
        <taxon>Bacteria</taxon>
        <taxon>Bacillati</taxon>
        <taxon>Bacillota</taxon>
        <taxon>Bacilli</taxon>
        <taxon>Bacillales</taxon>
        <taxon>Anoxybacillaceae</taxon>
        <taxon>Parageobacillus</taxon>
    </lineage>
</organism>
<evidence type="ECO:0000313" key="3">
    <source>
        <dbReference type="Proteomes" id="UP000078290"/>
    </source>
</evidence>
<sequence length="119" mass="13639">MEGDEINLNAKNELFSVEEIDHFVNHHHLAFLYISQTNCSVCHALLPKVKKVLAEFPKIQMAFVNADNVPNIAGHLSVFTAPVLILYVDGKEVLREARFVHVEQFKEKMKKIYFLAEQS</sequence>
<dbReference type="OrthoDB" id="411356at2"/>
<dbReference type="InterPro" id="IPR036249">
    <property type="entry name" value="Thioredoxin-like_sf"/>
</dbReference>
<dbReference type="EMBL" id="LXMA01000011">
    <property type="protein sequence ID" value="OAT73682.1"/>
    <property type="molecule type" value="Genomic_DNA"/>
</dbReference>
<evidence type="ECO:0000259" key="1">
    <source>
        <dbReference type="Pfam" id="PF00085"/>
    </source>
</evidence>
<reference evidence="3" key="1">
    <citation type="submission" date="2016-05" db="EMBL/GenBank/DDBJ databases">
        <authorList>
            <person name="Wang W."/>
            <person name="Zhu L."/>
        </authorList>
    </citation>
    <scope>NUCLEOTIDE SEQUENCE [LARGE SCALE GENOMIC DNA]</scope>
    <source>
        <strain evidence="3">W-2</strain>
    </source>
</reference>